<dbReference type="AlphaFoldDB" id="A0A3B0U3I4"/>
<dbReference type="EMBL" id="UOEL01000158">
    <property type="protein sequence ID" value="VAW18999.1"/>
    <property type="molecule type" value="Genomic_DNA"/>
</dbReference>
<organism evidence="2">
    <name type="scientific">hydrothermal vent metagenome</name>
    <dbReference type="NCBI Taxonomy" id="652676"/>
    <lineage>
        <taxon>unclassified sequences</taxon>
        <taxon>metagenomes</taxon>
        <taxon>ecological metagenomes</taxon>
    </lineage>
</organism>
<accession>A0A3B0U3I4</accession>
<sequence>MFTKEESKRLREEFWISFGKSYPHRWLLYDTKIKGLALKFHFGIKNATVSMNIELSALEMRIELWKKLASLKSILIDQYLPQAQFEDSFVLENQKEISTVYVEKINVSIHNKETWRETMVFLNGNMLRLETFFNEYKEIFLS</sequence>
<proteinExistence type="predicted"/>
<protein>
    <recommendedName>
        <fullName evidence="1">DUF4268 domain-containing protein</fullName>
    </recommendedName>
</protein>
<evidence type="ECO:0000259" key="1">
    <source>
        <dbReference type="Pfam" id="PF14088"/>
    </source>
</evidence>
<gene>
    <name evidence="2" type="ORF">MNBD_BACTEROID03-2304</name>
</gene>
<feature type="domain" description="DUF4268" evidence="1">
    <location>
        <begin position="10"/>
        <end position="137"/>
    </location>
</feature>
<name>A0A3B0U3I4_9ZZZZ</name>
<evidence type="ECO:0000313" key="2">
    <source>
        <dbReference type="EMBL" id="VAW18999.1"/>
    </source>
</evidence>
<dbReference type="Pfam" id="PF14088">
    <property type="entry name" value="DUF4268"/>
    <property type="match status" value="1"/>
</dbReference>
<reference evidence="2" key="1">
    <citation type="submission" date="2018-06" db="EMBL/GenBank/DDBJ databases">
        <authorList>
            <person name="Zhirakovskaya E."/>
        </authorList>
    </citation>
    <scope>NUCLEOTIDE SEQUENCE</scope>
</reference>
<dbReference type="InterPro" id="IPR025364">
    <property type="entry name" value="DUF4268"/>
</dbReference>